<comment type="caution">
    <text evidence="2">The sequence shown here is derived from an EMBL/GenBank/DDBJ whole genome shotgun (WGS) entry which is preliminary data.</text>
</comment>
<sequence>MLGRDPAEAEEWIRSWSAQASARAEAATQLADRVATISATAANFDGSIRVRVAASGVLEGLELDDRTRALSGRDLADEIMQTMRRAQAKLTESVATVVKETVGTDTESGQAVIASFRSRFPADDPDDDRTDRR</sequence>
<proteinExistence type="predicted"/>
<dbReference type="Proteomes" id="UP001332243">
    <property type="component" value="Unassembled WGS sequence"/>
</dbReference>
<organism evidence="2 3">
    <name type="scientific">Plantactinospora sonchi</name>
    <dbReference type="NCBI Taxonomy" id="1544735"/>
    <lineage>
        <taxon>Bacteria</taxon>
        <taxon>Bacillati</taxon>
        <taxon>Actinomycetota</taxon>
        <taxon>Actinomycetes</taxon>
        <taxon>Micromonosporales</taxon>
        <taxon>Micromonosporaceae</taxon>
        <taxon>Plantactinospora</taxon>
    </lineage>
</organism>
<protein>
    <submittedName>
        <fullName evidence="2">YbaB/EbfC family nucleoid-associated protein</fullName>
    </submittedName>
</protein>
<dbReference type="Pfam" id="PF02575">
    <property type="entry name" value="YbaB_DNA_bd"/>
    <property type="match status" value="1"/>
</dbReference>
<feature type="region of interest" description="Disordered" evidence="1">
    <location>
        <begin position="105"/>
        <end position="133"/>
    </location>
</feature>
<dbReference type="InterPro" id="IPR036894">
    <property type="entry name" value="YbaB-like_sf"/>
</dbReference>
<dbReference type="Gene3D" id="3.30.1310.10">
    <property type="entry name" value="Nucleoid-associated protein YbaB-like domain"/>
    <property type="match status" value="1"/>
</dbReference>
<dbReference type="InterPro" id="IPR004401">
    <property type="entry name" value="YbaB/EbfC"/>
</dbReference>
<gene>
    <name evidence="2" type="ORF">V1633_03600</name>
</gene>
<feature type="compositionally biased region" description="Acidic residues" evidence="1">
    <location>
        <begin position="123"/>
        <end position="133"/>
    </location>
</feature>
<dbReference type="RefSeq" id="WP_331212696.1">
    <property type="nucleotide sequence ID" value="NZ_JAZGQK010000003.1"/>
</dbReference>
<name>A0ABU7RMT7_9ACTN</name>
<evidence type="ECO:0000256" key="1">
    <source>
        <dbReference type="SAM" id="MobiDB-lite"/>
    </source>
</evidence>
<reference evidence="2 3" key="1">
    <citation type="submission" date="2024-01" db="EMBL/GenBank/DDBJ databases">
        <title>Genome insights into Plantactinospora sonchi sp. nov.</title>
        <authorList>
            <person name="Wang L."/>
        </authorList>
    </citation>
    <scope>NUCLEOTIDE SEQUENCE [LARGE SCALE GENOMIC DNA]</scope>
    <source>
        <strain evidence="2 3">NEAU-QY2</strain>
    </source>
</reference>
<accession>A0ABU7RMT7</accession>
<evidence type="ECO:0000313" key="3">
    <source>
        <dbReference type="Proteomes" id="UP001332243"/>
    </source>
</evidence>
<evidence type="ECO:0000313" key="2">
    <source>
        <dbReference type="EMBL" id="MEE6257574.1"/>
    </source>
</evidence>
<keyword evidence="3" id="KW-1185">Reference proteome</keyword>
<dbReference type="EMBL" id="JAZGQK010000003">
    <property type="protein sequence ID" value="MEE6257574.1"/>
    <property type="molecule type" value="Genomic_DNA"/>
</dbReference>